<protein>
    <submittedName>
        <fullName evidence="2">Uncharacterized protein</fullName>
    </submittedName>
</protein>
<reference evidence="2 3" key="1">
    <citation type="submission" date="2024-01" db="EMBL/GenBank/DDBJ databases">
        <title>A draft genome for a cacao thread blight-causing isolate of Paramarasmius palmivorus.</title>
        <authorList>
            <person name="Baruah I.K."/>
            <person name="Bukari Y."/>
            <person name="Amoako-Attah I."/>
            <person name="Meinhardt L.W."/>
            <person name="Bailey B.A."/>
            <person name="Cohen S.P."/>
        </authorList>
    </citation>
    <scope>NUCLEOTIDE SEQUENCE [LARGE SCALE GENOMIC DNA]</scope>
    <source>
        <strain evidence="2 3">GH-12</strain>
    </source>
</reference>
<organism evidence="2 3">
    <name type="scientific">Paramarasmius palmivorus</name>
    <dbReference type="NCBI Taxonomy" id="297713"/>
    <lineage>
        <taxon>Eukaryota</taxon>
        <taxon>Fungi</taxon>
        <taxon>Dikarya</taxon>
        <taxon>Basidiomycota</taxon>
        <taxon>Agaricomycotina</taxon>
        <taxon>Agaricomycetes</taxon>
        <taxon>Agaricomycetidae</taxon>
        <taxon>Agaricales</taxon>
        <taxon>Marasmiineae</taxon>
        <taxon>Marasmiaceae</taxon>
        <taxon>Paramarasmius</taxon>
    </lineage>
</organism>
<accession>A0AAW0DS15</accession>
<comment type="caution">
    <text evidence="2">The sequence shown here is derived from an EMBL/GenBank/DDBJ whole genome shotgun (WGS) entry which is preliminary data.</text>
</comment>
<evidence type="ECO:0000313" key="2">
    <source>
        <dbReference type="EMBL" id="KAK7054373.1"/>
    </source>
</evidence>
<dbReference type="Proteomes" id="UP001383192">
    <property type="component" value="Unassembled WGS sequence"/>
</dbReference>
<evidence type="ECO:0000313" key="3">
    <source>
        <dbReference type="Proteomes" id="UP001383192"/>
    </source>
</evidence>
<dbReference type="EMBL" id="JAYKXP010000009">
    <property type="protein sequence ID" value="KAK7054373.1"/>
    <property type="molecule type" value="Genomic_DNA"/>
</dbReference>
<gene>
    <name evidence="2" type="ORF">VNI00_003567</name>
</gene>
<dbReference type="AlphaFoldDB" id="A0AAW0DS15"/>
<evidence type="ECO:0000256" key="1">
    <source>
        <dbReference type="SAM" id="MobiDB-lite"/>
    </source>
</evidence>
<keyword evidence="3" id="KW-1185">Reference proteome</keyword>
<name>A0AAW0DS15_9AGAR</name>
<feature type="region of interest" description="Disordered" evidence="1">
    <location>
        <begin position="1"/>
        <end position="27"/>
    </location>
</feature>
<proteinExistence type="predicted"/>
<sequence>MRAYNASASLDAPLRGPAGQIDPPLPNTPRLISLATEADLNALNAHVGPLPMYNNNATVDVRRQLLADFLGIVV</sequence>